<dbReference type="Proteomes" id="UP001589769">
    <property type="component" value="Unassembled WGS sequence"/>
</dbReference>
<organism evidence="7 8">
    <name type="scientific">Gallibacterium melopsittaci</name>
    <dbReference type="NCBI Taxonomy" id="516063"/>
    <lineage>
        <taxon>Bacteria</taxon>
        <taxon>Pseudomonadati</taxon>
        <taxon>Pseudomonadota</taxon>
        <taxon>Gammaproteobacteria</taxon>
        <taxon>Pasteurellales</taxon>
        <taxon>Pasteurellaceae</taxon>
        <taxon>Gallibacterium</taxon>
    </lineage>
</organism>
<name>A0ABV6HTI2_9PAST</name>
<dbReference type="PIRSF" id="PIRSF003078">
    <property type="entry name" value="GidB"/>
    <property type="match status" value="1"/>
</dbReference>
<evidence type="ECO:0000256" key="4">
    <source>
        <dbReference type="ARBA" id="ARBA00022679"/>
    </source>
</evidence>
<evidence type="ECO:0000313" key="8">
    <source>
        <dbReference type="Proteomes" id="UP001589769"/>
    </source>
</evidence>
<dbReference type="PANTHER" id="PTHR31760">
    <property type="entry name" value="S-ADENOSYL-L-METHIONINE-DEPENDENT METHYLTRANSFERASES SUPERFAMILY PROTEIN"/>
    <property type="match status" value="1"/>
</dbReference>
<evidence type="ECO:0000256" key="6">
    <source>
        <dbReference type="HAMAP-Rule" id="MF_00074"/>
    </source>
</evidence>
<sequence>MLLGKLTQLLVQANISLSDQQKAQLVKLVELLHKWNKAYNLTSVRDPQEMLVKHILDSLVVSPYLKGERFIDVGTGPGLPGLPLAIINPDKKFYLLDSLGKRISFIRNAVRELGLTNVEPILSRVEDYQPEQQFDGVLSRAFASLQDMTNWCQHLPHKKGIFYALKGQYQEDEVKMLNQDFQIVDVIKLTVPELVGERHLICLKSVAKI</sequence>
<dbReference type="Gene3D" id="3.40.50.150">
    <property type="entry name" value="Vaccinia Virus protein VP39"/>
    <property type="match status" value="1"/>
</dbReference>
<comment type="catalytic activity">
    <reaction evidence="6">
        <text>guanosine(527) in 16S rRNA + S-adenosyl-L-methionine = N(7)-methylguanosine(527) in 16S rRNA + S-adenosyl-L-homocysteine</text>
        <dbReference type="Rhea" id="RHEA:42732"/>
        <dbReference type="Rhea" id="RHEA-COMP:10209"/>
        <dbReference type="Rhea" id="RHEA-COMP:10210"/>
        <dbReference type="ChEBI" id="CHEBI:57856"/>
        <dbReference type="ChEBI" id="CHEBI:59789"/>
        <dbReference type="ChEBI" id="CHEBI:74269"/>
        <dbReference type="ChEBI" id="CHEBI:74480"/>
        <dbReference type="EC" id="2.1.1.170"/>
    </reaction>
</comment>
<dbReference type="EC" id="2.1.1.170" evidence="6"/>
<keyword evidence="3 6" id="KW-0489">Methyltransferase</keyword>
<feature type="binding site" evidence="6">
    <location>
        <position position="74"/>
    </location>
    <ligand>
        <name>S-adenosyl-L-methionine</name>
        <dbReference type="ChEBI" id="CHEBI:59789"/>
    </ligand>
</feature>
<feature type="binding site" evidence="6">
    <location>
        <position position="79"/>
    </location>
    <ligand>
        <name>S-adenosyl-L-methionine</name>
        <dbReference type="ChEBI" id="CHEBI:59789"/>
    </ligand>
</feature>
<keyword evidence="2 6" id="KW-0698">rRNA processing</keyword>
<gene>
    <name evidence="6 7" type="primary">rsmG</name>
    <name evidence="7" type="ORF">ACFFHT_01150</name>
</gene>
<comment type="caution">
    <text evidence="6">Lacks conserved residue(s) required for the propagation of feature annotation.</text>
</comment>
<evidence type="ECO:0000256" key="3">
    <source>
        <dbReference type="ARBA" id="ARBA00022603"/>
    </source>
</evidence>
<dbReference type="NCBIfam" id="TIGR00138">
    <property type="entry name" value="rsmG_gidB"/>
    <property type="match status" value="1"/>
</dbReference>
<dbReference type="RefSeq" id="WP_382372677.1">
    <property type="nucleotide sequence ID" value="NZ_JBHLWA010000004.1"/>
</dbReference>
<comment type="caution">
    <text evidence="7">The sequence shown here is derived from an EMBL/GenBank/DDBJ whole genome shotgun (WGS) entry which is preliminary data.</text>
</comment>
<evidence type="ECO:0000256" key="1">
    <source>
        <dbReference type="ARBA" id="ARBA00022490"/>
    </source>
</evidence>
<evidence type="ECO:0000313" key="7">
    <source>
        <dbReference type="EMBL" id="MFC0322182.1"/>
    </source>
</evidence>
<keyword evidence="1 6" id="KW-0963">Cytoplasm</keyword>
<feature type="binding site" evidence="6">
    <location>
        <position position="140"/>
    </location>
    <ligand>
        <name>S-adenosyl-L-methionine</name>
        <dbReference type="ChEBI" id="CHEBI:59789"/>
    </ligand>
</feature>
<dbReference type="CDD" id="cd02440">
    <property type="entry name" value="AdoMet_MTases"/>
    <property type="match status" value="1"/>
</dbReference>
<comment type="function">
    <text evidence="6">Specifically methylates the N7 position of guanine in position 527 of 16S rRNA.</text>
</comment>
<dbReference type="InterPro" id="IPR003682">
    <property type="entry name" value="rRNA_ssu_MeTfrase_G"/>
</dbReference>
<dbReference type="PANTHER" id="PTHR31760:SF0">
    <property type="entry name" value="S-ADENOSYL-L-METHIONINE-DEPENDENT METHYLTRANSFERASES SUPERFAMILY PROTEIN"/>
    <property type="match status" value="1"/>
</dbReference>
<dbReference type="EMBL" id="JBHLWA010000004">
    <property type="protein sequence ID" value="MFC0322182.1"/>
    <property type="molecule type" value="Genomic_DNA"/>
</dbReference>
<dbReference type="InterPro" id="IPR029063">
    <property type="entry name" value="SAM-dependent_MTases_sf"/>
</dbReference>
<dbReference type="Pfam" id="PF02527">
    <property type="entry name" value="GidB"/>
    <property type="match status" value="1"/>
</dbReference>
<comment type="similarity">
    <text evidence="6">Belongs to the methyltransferase superfamily. RNA methyltransferase RsmG family.</text>
</comment>
<keyword evidence="5 6" id="KW-0949">S-adenosyl-L-methionine</keyword>
<evidence type="ECO:0000256" key="5">
    <source>
        <dbReference type="ARBA" id="ARBA00022691"/>
    </source>
</evidence>
<dbReference type="GO" id="GO:0032259">
    <property type="term" value="P:methylation"/>
    <property type="evidence" value="ECO:0007669"/>
    <property type="project" value="UniProtKB-KW"/>
</dbReference>
<evidence type="ECO:0000256" key="2">
    <source>
        <dbReference type="ARBA" id="ARBA00022552"/>
    </source>
</evidence>
<comment type="subcellular location">
    <subcellularLocation>
        <location evidence="6">Cytoplasm</location>
    </subcellularLocation>
</comment>
<keyword evidence="8" id="KW-1185">Reference proteome</keyword>
<accession>A0ABV6HTI2</accession>
<keyword evidence="4 6" id="KW-0808">Transferase</keyword>
<reference evidence="7 8" key="1">
    <citation type="submission" date="2024-09" db="EMBL/GenBank/DDBJ databases">
        <authorList>
            <person name="Sun Q."/>
            <person name="Mori K."/>
        </authorList>
    </citation>
    <scope>NUCLEOTIDE SEQUENCE [LARGE SCALE GENOMIC DNA]</scope>
    <source>
        <strain evidence="7 8">CCM 7538</strain>
    </source>
</reference>
<dbReference type="HAMAP" id="MF_00074">
    <property type="entry name" value="16SrRNA_methyltr_G"/>
    <property type="match status" value="1"/>
</dbReference>
<proteinExistence type="inferred from homology"/>
<dbReference type="SUPFAM" id="SSF53335">
    <property type="entry name" value="S-adenosyl-L-methionine-dependent methyltransferases"/>
    <property type="match status" value="1"/>
</dbReference>
<feature type="binding site" evidence="6">
    <location>
        <begin position="125"/>
        <end position="126"/>
    </location>
    <ligand>
        <name>S-adenosyl-L-methionine</name>
        <dbReference type="ChEBI" id="CHEBI:59789"/>
    </ligand>
</feature>
<dbReference type="GO" id="GO:0008168">
    <property type="term" value="F:methyltransferase activity"/>
    <property type="evidence" value="ECO:0007669"/>
    <property type="project" value="UniProtKB-KW"/>
</dbReference>
<protein>
    <recommendedName>
        <fullName evidence="6">Ribosomal RNA small subunit methyltransferase G</fullName>
        <ecNumber evidence="6">2.1.1.170</ecNumber>
    </recommendedName>
    <alternativeName>
        <fullName evidence="6">16S rRNA 7-methylguanosine methyltransferase</fullName>
        <shortName evidence="6">16S rRNA m7G methyltransferase</shortName>
    </alternativeName>
</protein>